<dbReference type="SMART" id="SM00550">
    <property type="entry name" value="Zalpha"/>
    <property type="match status" value="2"/>
</dbReference>
<dbReference type="SUPFAM" id="SSF46785">
    <property type="entry name" value="Winged helix' DNA-binding domain"/>
    <property type="match status" value="2"/>
</dbReference>
<dbReference type="InterPro" id="IPR036388">
    <property type="entry name" value="WH-like_DNA-bd_sf"/>
</dbReference>
<dbReference type="Pfam" id="PF02295">
    <property type="entry name" value="z-alpha"/>
    <property type="match status" value="1"/>
</dbReference>
<dbReference type="GeneID" id="103115390"/>
<feature type="region of interest" description="Disordered" evidence="2">
    <location>
        <begin position="343"/>
        <end position="389"/>
    </location>
</feature>
<evidence type="ECO:0000313" key="5">
    <source>
        <dbReference type="RefSeq" id="XP_060057599.1"/>
    </source>
</evidence>
<dbReference type="PANTHER" id="PTHR14966">
    <property type="entry name" value="Z-DNA-BINDING PROTEIN 1"/>
    <property type="match status" value="1"/>
</dbReference>
<dbReference type="Gene3D" id="1.10.10.10">
    <property type="entry name" value="Winged helix-like DNA-binding domain superfamily/Winged helix DNA-binding domain"/>
    <property type="match status" value="2"/>
</dbReference>
<protein>
    <submittedName>
        <fullName evidence="5">Z-DNA-binding protein 1</fullName>
    </submittedName>
</protein>
<feature type="compositionally biased region" description="Polar residues" evidence="2">
    <location>
        <begin position="364"/>
        <end position="373"/>
    </location>
</feature>
<accession>A0ABM3Y949</accession>
<evidence type="ECO:0000256" key="2">
    <source>
        <dbReference type="SAM" id="MobiDB-lite"/>
    </source>
</evidence>
<reference evidence="4" key="1">
    <citation type="submission" date="2025-05" db="UniProtKB">
        <authorList>
            <consortium name="RefSeq"/>
        </authorList>
    </citation>
    <scope>NUCLEOTIDE SEQUENCE [LARGE SCALE GENOMIC DNA]</scope>
</reference>
<organism evidence="4 5">
    <name type="scientific">Erinaceus europaeus</name>
    <name type="common">Western European hedgehog</name>
    <dbReference type="NCBI Taxonomy" id="9365"/>
    <lineage>
        <taxon>Eukaryota</taxon>
        <taxon>Metazoa</taxon>
        <taxon>Chordata</taxon>
        <taxon>Craniata</taxon>
        <taxon>Vertebrata</taxon>
        <taxon>Euteleostomi</taxon>
        <taxon>Mammalia</taxon>
        <taxon>Eutheria</taxon>
        <taxon>Laurasiatheria</taxon>
        <taxon>Eulipotyphla</taxon>
        <taxon>Erinaceidae</taxon>
        <taxon>Erinaceinae</taxon>
        <taxon>Erinaceus</taxon>
    </lineage>
</organism>
<dbReference type="Pfam" id="PF12721">
    <property type="entry name" value="RHIM"/>
    <property type="match status" value="1"/>
</dbReference>
<feature type="domain" description="Z-binding" evidence="3">
    <location>
        <begin position="109"/>
        <end position="172"/>
    </location>
</feature>
<dbReference type="InterPro" id="IPR042361">
    <property type="entry name" value="ZBP1"/>
</dbReference>
<dbReference type="PANTHER" id="PTHR14966:SF0">
    <property type="entry name" value="Z-DNA-BINDING PROTEIN 1"/>
    <property type="match status" value="1"/>
</dbReference>
<keyword evidence="4" id="KW-1185">Reference proteome</keyword>
<gene>
    <name evidence="5" type="primary">ZBP1</name>
</gene>
<name>A0ABM3Y949_ERIEU</name>
<evidence type="ECO:0000313" key="4">
    <source>
        <dbReference type="Proteomes" id="UP001652624"/>
    </source>
</evidence>
<proteinExistence type="predicted"/>
<dbReference type="InterPro" id="IPR025735">
    <property type="entry name" value="RHIM"/>
</dbReference>
<evidence type="ECO:0000259" key="3">
    <source>
        <dbReference type="PROSITE" id="PS50139"/>
    </source>
</evidence>
<keyword evidence="1" id="KW-0694">RNA-binding</keyword>
<dbReference type="RefSeq" id="XP_060057599.1">
    <property type="nucleotide sequence ID" value="XM_060201616.1"/>
</dbReference>
<reference evidence="5" key="2">
    <citation type="submission" date="2025-08" db="UniProtKB">
        <authorList>
            <consortium name="RefSeq"/>
        </authorList>
    </citation>
    <scope>IDENTIFICATION</scope>
</reference>
<dbReference type="Proteomes" id="UP001652624">
    <property type="component" value="Chromosome 1"/>
</dbReference>
<dbReference type="PROSITE" id="PS50139">
    <property type="entry name" value="Z_BINDING"/>
    <property type="match status" value="2"/>
</dbReference>
<sequence length="413" mass="44961">MAEAPEELDETGIEQRIVQMLKDKGSPVKTHQLAKDLNVHKKTLNQVLYRMQKRSRVTLVAPATWCLAKDGTLDVAPGARTPPSQEKEVEPQRDLRRQHNALATPGRCGLLLSELQEKIYRFLENGGPHKALHIAQALGMKTEKEVNPHLYALKAKHLLDLDQRSHLWEIYRPEGSGGRNQCATIIYQQNPVNMINQSGPHSHISIENSADIQIGHGNVMVTQTACGVSGSAEPLQFPPMQGASVGALGAQDIRMDASVLRRVQLGHANEMSVHRTLAQDPVCSPFNGPSGSATTMNPEASFKIEMPQAESCSGEDVTQRVHITSCFVEDSVIGNCNRMTVSPEGAKGPGACKGHPEEWGEDTGSGSEATQSRGESRQHKSQDASNNDLSTFTGHLATMTLESWALNFAEEGC</sequence>
<dbReference type="InterPro" id="IPR042371">
    <property type="entry name" value="Z_dom"/>
</dbReference>
<feature type="domain" description="Z-binding" evidence="3">
    <location>
        <begin position="7"/>
        <end position="69"/>
    </location>
</feature>
<dbReference type="InterPro" id="IPR036390">
    <property type="entry name" value="WH_DNA-bd_sf"/>
</dbReference>
<evidence type="ECO:0000256" key="1">
    <source>
        <dbReference type="ARBA" id="ARBA00022884"/>
    </source>
</evidence>